<dbReference type="HAMAP" id="MF_01215">
    <property type="entry name" value="OMPdecase_type2"/>
    <property type="match status" value="1"/>
</dbReference>
<dbReference type="GO" id="GO:0006207">
    <property type="term" value="P:'de novo' pyrimidine nucleobase biosynthetic process"/>
    <property type="evidence" value="ECO:0007669"/>
    <property type="project" value="InterPro"/>
</dbReference>
<dbReference type="EC" id="4.1.1.23" evidence="7"/>
<accession>A0A4R3I9J9</accession>
<comment type="pathway">
    <text evidence="1 7">Pyrimidine metabolism; UMP biosynthesis via de novo pathway; UMP from orotate: step 2/2.</text>
</comment>
<evidence type="ECO:0000256" key="4">
    <source>
        <dbReference type="ARBA" id="ARBA00022975"/>
    </source>
</evidence>
<dbReference type="PROSITE" id="PS00156">
    <property type="entry name" value="OMPDECASE"/>
    <property type="match status" value="1"/>
</dbReference>
<dbReference type="UniPathway" id="UPA00070">
    <property type="reaction ID" value="UER00120"/>
</dbReference>
<evidence type="ECO:0000313" key="9">
    <source>
        <dbReference type="EMBL" id="TCS41753.1"/>
    </source>
</evidence>
<dbReference type="InterPro" id="IPR018089">
    <property type="entry name" value="OMPdecase_AS"/>
</dbReference>
<dbReference type="SUPFAM" id="SSF51366">
    <property type="entry name" value="Ribulose-phoshate binding barrel"/>
    <property type="match status" value="1"/>
</dbReference>
<dbReference type="AlphaFoldDB" id="A0A4R3I9J9"/>
<evidence type="ECO:0000313" key="10">
    <source>
        <dbReference type="Proteomes" id="UP000295793"/>
    </source>
</evidence>
<dbReference type="InterPro" id="IPR013785">
    <property type="entry name" value="Aldolase_TIM"/>
</dbReference>
<reference evidence="9 10" key="1">
    <citation type="submission" date="2019-03" db="EMBL/GenBank/DDBJ databases">
        <title>Genomic Encyclopedia of Archaeal and Bacterial Type Strains, Phase II (KMG-II): from individual species to whole genera.</title>
        <authorList>
            <person name="Goeker M."/>
        </authorList>
    </citation>
    <scope>NUCLEOTIDE SEQUENCE [LARGE SCALE GENOMIC DNA]</scope>
    <source>
        <strain evidence="9 10">DSM 15388</strain>
    </source>
</reference>
<dbReference type="NCBIfam" id="TIGR02127">
    <property type="entry name" value="pyrF_sub2"/>
    <property type="match status" value="1"/>
</dbReference>
<keyword evidence="10" id="KW-1185">Reference proteome</keyword>
<dbReference type="PANTHER" id="PTHR43375:SF1">
    <property type="entry name" value="OROTIDINE 5'-PHOSPHATE DECARBOXYLASE"/>
    <property type="match status" value="1"/>
</dbReference>
<evidence type="ECO:0000256" key="5">
    <source>
        <dbReference type="ARBA" id="ARBA00023239"/>
    </source>
</evidence>
<evidence type="ECO:0000256" key="3">
    <source>
        <dbReference type="ARBA" id="ARBA00022793"/>
    </source>
</evidence>
<dbReference type="GO" id="GO:0004590">
    <property type="term" value="F:orotidine-5'-phosphate decarboxylase activity"/>
    <property type="evidence" value="ECO:0007669"/>
    <property type="project" value="UniProtKB-UniRule"/>
</dbReference>
<dbReference type="SMART" id="SM00934">
    <property type="entry name" value="OMPdecase"/>
    <property type="match status" value="1"/>
</dbReference>
<evidence type="ECO:0000256" key="1">
    <source>
        <dbReference type="ARBA" id="ARBA00004861"/>
    </source>
</evidence>
<evidence type="ECO:0000256" key="6">
    <source>
        <dbReference type="ARBA" id="ARBA00049157"/>
    </source>
</evidence>
<dbReference type="RefSeq" id="WP_132701206.1">
    <property type="nucleotide sequence ID" value="NZ_SLZR01000005.1"/>
</dbReference>
<feature type="domain" description="Orotidine 5'-phosphate decarboxylase" evidence="8">
    <location>
        <begin position="16"/>
        <end position="250"/>
    </location>
</feature>
<organism evidence="9 10">
    <name type="scientific">Reinekea marinisedimentorum</name>
    <dbReference type="NCBI Taxonomy" id="230495"/>
    <lineage>
        <taxon>Bacteria</taxon>
        <taxon>Pseudomonadati</taxon>
        <taxon>Pseudomonadota</taxon>
        <taxon>Gammaproteobacteria</taxon>
        <taxon>Oceanospirillales</taxon>
        <taxon>Saccharospirillaceae</taxon>
        <taxon>Reinekea</taxon>
    </lineage>
</organism>
<gene>
    <name evidence="7" type="primary">pyrF</name>
    <name evidence="9" type="ORF">BCF53_105181</name>
</gene>
<keyword evidence="5 7" id="KW-0456">Lyase</keyword>
<dbReference type="PANTHER" id="PTHR43375">
    <property type="entry name" value="OROTIDINE 5'-PHOSPHATE DECARBOXYLASE"/>
    <property type="match status" value="1"/>
</dbReference>
<dbReference type="OrthoDB" id="9808470at2"/>
<evidence type="ECO:0000256" key="7">
    <source>
        <dbReference type="HAMAP-Rule" id="MF_01215"/>
    </source>
</evidence>
<evidence type="ECO:0000256" key="2">
    <source>
        <dbReference type="ARBA" id="ARBA00008847"/>
    </source>
</evidence>
<dbReference type="Gene3D" id="3.20.20.70">
    <property type="entry name" value="Aldolase class I"/>
    <property type="match status" value="1"/>
</dbReference>
<protein>
    <recommendedName>
        <fullName evidence="7">Orotidine 5'-phosphate decarboxylase</fullName>
        <ecNumber evidence="7">4.1.1.23</ecNumber>
    </recommendedName>
    <alternativeName>
        <fullName evidence="7">OMP decarboxylase</fullName>
        <shortName evidence="7">OMPDCase</shortName>
        <shortName evidence="7">OMPdecase</shortName>
    </alternativeName>
</protein>
<dbReference type="Pfam" id="PF00215">
    <property type="entry name" value="OMPdecase"/>
    <property type="match status" value="1"/>
</dbReference>
<comment type="caution">
    <text evidence="9">The sequence shown here is derived from an EMBL/GenBank/DDBJ whole genome shotgun (WGS) entry which is preliminary data.</text>
</comment>
<dbReference type="InterPro" id="IPR011995">
    <property type="entry name" value="OMPdecase_type-2"/>
</dbReference>
<feature type="active site" description="Proton donor" evidence="7">
    <location>
        <position position="90"/>
    </location>
</feature>
<comment type="catalytic activity">
    <reaction evidence="6 7">
        <text>orotidine 5'-phosphate + H(+) = UMP + CO2</text>
        <dbReference type="Rhea" id="RHEA:11596"/>
        <dbReference type="ChEBI" id="CHEBI:15378"/>
        <dbReference type="ChEBI" id="CHEBI:16526"/>
        <dbReference type="ChEBI" id="CHEBI:57538"/>
        <dbReference type="ChEBI" id="CHEBI:57865"/>
        <dbReference type="EC" id="4.1.1.23"/>
    </reaction>
</comment>
<dbReference type="InterPro" id="IPR011060">
    <property type="entry name" value="RibuloseP-bd_barrel"/>
</dbReference>
<keyword evidence="4 7" id="KW-0665">Pyrimidine biosynthesis</keyword>
<evidence type="ECO:0000259" key="8">
    <source>
        <dbReference type="SMART" id="SM00934"/>
    </source>
</evidence>
<dbReference type="GO" id="GO:0044205">
    <property type="term" value="P:'de novo' UMP biosynthetic process"/>
    <property type="evidence" value="ECO:0007669"/>
    <property type="project" value="UniProtKB-UniRule"/>
</dbReference>
<name>A0A4R3I9J9_9GAMM</name>
<dbReference type="Proteomes" id="UP000295793">
    <property type="component" value="Unassembled WGS sequence"/>
</dbReference>
<dbReference type="CDD" id="cd04725">
    <property type="entry name" value="OMP_decarboxylase_like"/>
    <property type="match status" value="1"/>
</dbReference>
<sequence length="265" mass="28634">MNFTSMIHKRWAQQTQVCVGLDPFPERFPAGMTDIFEFNRAIIDATASLACCFKPQFAHYAAIGAEAALKDTIKHIKANYPDVPVILDSKRGDIGSTATMYAKEAFEQYGADAVTINPYMGSDTVLPFTEFENKGVVILCRTSNPSAAEFQNQLIDGEPLYIHVARKAQTEWNKNGNVSLVVGATAPEEMADIRAAAPDLPFLVPGIGVQGGDLAGTLRNGSFKNGNGLMINSSRGILYASNGPDFAEAAYKETLKLKDAINSLC</sequence>
<dbReference type="InterPro" id="IPR001754">
    <property type="entry name" value="OMPdeCOase_dom"/>
</dbReference>
<proteinExistence type="inferred from homology"/>
<comment type="similarity">
    <text evidence="2 7">Belongs to the OMP decarboxylase family. Type 2 subfamily.</text>
</comment>
<dbReference type="EMBL" id="SLZR01000005">
    <property type="protein sequence ID" value="TCS41753.1"/>
    <property type="molecule type" value="Genomic_DNA"/>
</dbReference>
<keyword evidence="3 7" id="KW-0210">Decarboxylase</keyword>